<gene>
    <name evidence="5" type="ORF">AK812_SmicGene5933</name>
</gene>
<dbReference type="EMBL" id="LSRX01000080">
    <property type="protein sequence ID" value="OLQ10353.1"/>
    <property type="molecule type" value="Genomic_DNA"/>
</dbReference>
<feature type="domain" description="Gfo/Idh/MocA-like oxidoreductase N-terminal" evidence="3">
    <location>
        <begin position="30"/>
        <end position="154"/>
    </location>
</feature>
<dbReference type="InterPro" id="IPR036291">
    <property type="entry name" value="NAD(P)-bd_dom_sf"/>
</dbReference>
<evidence type="ECO:0000256" key="1">
    <source>
        <dbReference type="ARBA" id="ARBA00010928"/>
    </source>
</evidence>
<dbReference type="OMA" id="NGATICC"/>
<comment type="similarity">
    <text evidence="1">Belongs to the Gfo/Idh/MocA family.</text>
</comment>
<evidence type="ECO:0000256" key="2">
    <source>
        <dbReference type="SAM" id="MobiDB-lite"/>
    </source>
</evidence>
<dbReference type="OrthoDB" id="424687at2759"/>
<proteinExistence type="inferred from homology"/>
<dbReference type="SUPFAM" id="SSF51735">
    <property type="entry name" value="NAD(P)-binding Rossmann-fold domains"/>
    <property type="match status" value="1"/>
</dbReference>
<evidence type="ECO:0000313" key="5">
    <source>
        <dbReference type="EMBL" id="OLQ10353.1"/>
    </source>
</evidence>
<feature type="domain" description="GFO/IDH/MocA-like oxidoreductase" evidence="4">
    <location>
        <begin position="174"/>
        <end position="304"/>
    </location>
</feature>
<sequence length="393" mass="41932">MRSDSGPPPGGEGASAEAPKDVNSTETQARIAIVGAGSWAQGWHLPHLRRNPAAQLVAIVDPAERTWSKYNLDMMPTPELATLYGVPLFKGFAEFLQSDIAKTTDGVIISSTHSTHFELGLQAAASGFHILVEKPMTANAAEAAELAAAAERLKSLGKAFMVNHSANFTRHALRARELVQSHLGEIEHVTCYMIREREFFEDPENRLWVAAEGSMTGNGFAWGQSCHTLAWVYRVTGLEPDSVFCKMTYSKSTGADIFTSALIQCTNGATICCQGLAGLPGGNAVGSASKKGKLIENKIFGSEGCLLYSGNDADPASGKLELLLDNGSVLVEDGFFFENTSKEGHGPESLQSFLAACRGEDVINAADATIGRLVVETIDAMYKSAKDGSVVKI</sequence>
<dbReference type="Pfam" id="PF01408">
    <property type="entry name" value="GFO_IDH_MocA"/>
    <property type="match status" value="1"/>
</dbReference>
<protein>
    <submittedName>
        <fullName evidence="5">D-xylose 1-dehydrogenase (NADP(+)) 2</fullName>
    </submittedName>
</protein>
<organism evidence="5 6">
    <name type="scientific">Symbiodinium microadriaticum</name>
    <name type="common">Dinoflagellate</name>
    <name type="synonym">Zooxanthella microadriatica</name>
    <dbReference type="NCBI Taxonomy" id="2951"/>
    <lineage>
        <taxon>Eukaryota</taxon>
        <taxon>Sar</taxon>
        <taxon>Alveolata</taxon>
        <taxon>Dinophyceae</taxon>
        <taxon>Suessiales</taxon>
        <taxon>Symbiodiniaceae</taxon>
        <taxon>Symbiodinium</taxon>
    </lineage>
</organism>
<reference evidence="5 6" key="1">
    <citation type="submission" date="2016-02" db="EMBL/GenBank/DDBJ databases">
        <title>Genome analysis of coral dinoflagellate symbionts highlights evolutionary adaptations to a symbiotic lifestyle.</title>
        <authorList>
            <person name="Aranda M."/>
            <person name="Li Y."/>
            <person name="Liew Y.J."/>
            <person name="Baumgarten S."/>
            <person name="Simakov O."/>
            <person name="Wilson M."/>
            <person name="Piel J."/>
            <person name="Ashoor H."/>
            <person name="Bougouffa S."/>
            <person name="Bajic V.B."/>
            <person name="Ryu T."/>
            <person name="Ravasi T."/>
            <person name="Bayer T."/>
            <person name="Micklem G."/>
            <person name="Kim H."/>
            <person name="Bhak J."/>
            <person name="Lajeunesse T.C."/>
            <person name="Voolstra C.R."/>
        </authorList>
    </citation>
    <scope>NUCLEOTIDE SEQUENCE [LARGE SCALE GENOMIC DNA]</scope>
    <source>
        <strain evidence="5 6">CCMP2467</strain>
    </source>
</reference>
<dbReference type="InterPro" id="IPR051450">
    <property type="entry name" value="Gfo/Idh/MocA_Oxidoreductases"/>
</dbReference>
<comment type="caution">
    <text evidence="5">The sequence shown here is derived from an EMBL/GenBank/DDBJ whole genome shotgun (WGS) entry which is preliminary data.</text>
</comment>
<evidence type="ECO:0000313" key="6">
    <source>
        <dbReference type="Proteomes" id="UP000186817"/>
    </source>
</evidence>
<evidence type="ECO:0000259" key="4">
    <source>
        <dbReference type="Pfam" id="PF22725"/>
    </source>
</evidence>
<dbReference type="Gene3D" id="3.40.50.720">
    <property type="entry name" value="NAD(P)-binding Rossmann-like Domain"/>
    <property type="match status" value="1"/>
</dbReference>
<feature type="compositionally biased region" description="Pro residues" evidence="2">
    <location>
        <begin position="1"/>
        <end position="10"/>
    </location>
</feature>
<dbReference type="GO" id="GO:0000166">
    <property type="term" value="F:nucleotide binding"/>
    <property type="evidence" value="ECO:0007669"/>
    <property type="project" value="InterPro"/>
</dbReference>
<evidence type="ECO:0000259" key="3">
    <source>
        <dbReference type="Pfam" id="PF01408"/>
    </source>
</evidence>
<dbReference type="SUPFAM" id="SSF55347">
    <property type="entry name" value="Glyceraldehyde-3-phosphate dehydrogenase-like, C-terminal domain"/>
    <property type="match status" value="1"/>
</dbReference>
<dbReference type="PANTHER" id="PTHR43377:SF1">
    <property type="entry name" value="BILIVERDIN REDUCTASE A"/>
    <property type="match status" value="1"/>
</dbReference>
<dbReference type="InterPro" id="IPR055170">
    <property type="entry name" value="GFO_IDH_MocA-like_dom"/>
</dbReference>
<accession>A0A1Q9ESG1</accession>
<dbReference type="PANTHER" id="PTHR43377">
    <property type="entry name" value="BILIVERDIN REDUCTASE A"/>
    <property type="match status" value="1"/>
</dbReference>
<dbReference type="InterPro" id="IPR000683">
    <property type="entry name" value="Gfo/Idh/MocA-like_OxRdtase_N"/>
</dbReference>
<dbReference type="AlphaFoldDB" id="A0A1Q9ESG1"/>
<keyword evidence="6" id="KW-1185">Reference proteome</keyword>
<feature type="region of interest" description="Disordered" evidence="2">
    <location>
        <begin position="1"/>
        <end position="25"/>
    </location>
</feature>
<dbReference type="Pfam" id="PF22725">
    <property type="entry name" value="GFO_IDH_MocA_C3"/>
    <property type="match status" value="1"/>
</dbReference>
<dbReference type="Gene3D" id="3.30.360.10">
    <property type="entry name" value="Dihydrodipicolinate Reductase, domain 2"/>
    <property type="match status" value="1"/>
</dbReference>
<dbReference type="Proteomes" id="UP000186817">
    <property type="component" value="Unassembled WGS sequence"/>
</dbReference>
<name>A0A1Q9ESG1_SYMMI</name>